<accession>A0A0V1GMC6</accession>
<protein>
    <submittedName>
        <fullName evidence="2">Uncharacterized protein</fullName>
    </submittedName>
</protein>
<proteinExistence type="predicted"/>
<keyword evidence="3" id="KW-1185">Reference proteome</keyword>
<keyword evidence="1" id="KW-0812">Transmembrane</keyword>
<name>A0A0V1GMC6_TRIPS</name>
<keyword evidence="1" id="KW-0472">Membrane</keyword>
<dbReference type="Proteomes" id="UP000054805">
    <property type="component" value="Unassembled WGS sequence"/>
</dbReference>
<dbReference type="EMBL" id="JYDS01001177">
    <property type="protein sequence ID" value="KRY99482.1"/>
    <property type="molecule type" value="Genomic_DNA"/>
</dbReference>
<evidence type="ECO:0000313" key="3">
    <source>
        <dbReference type="Proteomes" id="UP000054805"/>
    </source>
</evidence>
<evidence type="ECO:0000313" key="2">
    <source>
        <dbReference type="EMBL" id="KRY99482.1"/>
    </source>
</evidence>
<sequence length="33" mass="3717">MNIYDVYYTRQDSCASQTIYLVACLLCLLVGAL</sequence>
<reference evidence="2 3" key="1">
    <citation type="submission" date="2015-01" db="EMBL/GenBank/DDBJ databases">
        <title>Evolution of Trichinella species and genotypes.</title>
        <authorList>
            <person name="Korhonen P.K."/>
            <person name="Edoardo P."/>
            <person name="Giuseppe L.R."/>
            <person name="Gasser R.B."/>
        </authorList>
    </citation>
    <scope>NUCLEOTIDE SEQUENCE [LARGE SCALE GENOMIC DNA]</scope>
    <source>
        <strain evidence="2">ISS588</strain>
    </source>
</reference>
<evidence type="ECO:0000256" key="1">
    <source>
        <dbReference type="SAM" id="Phobius"/>
    </source>
</evidence>
<keyword evidence="1" id="KW-1133">Transmembrane helix</keyword>
<gene>
    <name evidence="2" type="ORF">T4B_11492</name>
</gene>
<comment type="caution">
    <text evidence="2">The sequence shown here is derived from an EMBL/GenBank/DDBJ whole genome shotgun (WGS) entry which is preliminary data.</text>
</comment>
<dbReference type="AlphaFoldDB" id="A0A0V1GMC6"/>
<feature type="transmembrane region" description="Helical" evidence="1">
    <location>
        <begin position="15"/>
        <end position="32"/>
    </location>
</feature>
<organism evidence="2 3">
    <name type="scientific">Trichinella pseudospiralis</name>
    <name type="common">Parasitic roundworm</name>
    <dbReference type="NCBI Taxonomy" id="6337"/>
    <lineage>
        <taxon>Eukaryota</taxon>
        <taxon>Metazoa</taxon>
        <taxon>Ecdysozoa</taxon>
        <taxon>Nematoda</taxon>
        <taxon>Enoplea</taxon>
        <taxon>Dorylaimia</taxon>
        <taxon>Trichinellida</taxon>
        <taxon>Trichinellidae</taxon>
        <taxon>Trichinella</taxon>
    </lineage>
</organism>